<evidence type="ECO:0000256" key="1">
    <source>
        <dbReference type="ARBA" id="ARBA00022691"/>
    </source>
</evidence>
<evidence type="ECO:0000259" key="5">
    <source>
        <dbReference type="PROSITE" id="PS51918"/>
    </source>
</evidence>
<dbReference type="Pfam" id="PF13186">
    <property type="entry name" value="SPASM"/>
    <property type="match status" value="1"/>
</dbReference>
<dbReference type="SFLD" id="SFLDS00029">
    <property type="entry name" value="Radical_SAM"/>
    <property type="match status" value="1"/>
</dbReference>
<name>A0A381W0E2_9ZZZZ</name>
<feature type="domain" description="Radical SAM core" evidence="5">
    <location>
        <begin position="1"/>
        <end position="214"/>
    </location>
</feature>
<gene>
    <name evidence="6" type="ORF">METZ01_LOCUS98197</name>
</gene>
<dbReference type="SUPFAM" id="SSF102114">
    <property type="entry name" value="Radical SAM enzymes"/>
    <property type="match status" value="1"/>
</dbReference>
<dbReference type="InterPro" id="IPR007197">
    <property type="entry name" value="rSAM"/>
</dbReference>
<protein>
    <recommendedName>
        <fullName evidence="5">Radical SAM core domain-containing protein</fullName>
    </recommendedName>
</protein>
<dbReference type="GO" id="GO:0051536">
    <property type="term" value="F:iron-sulfur cluster binding"/>
    <property type="evidence" value="ECO:0007669"/>
    <property type="project" value="UniProtKB-KW"/>
</dbReference>
<dbReference type="InterPro" id="IPR023885">
    <property type="entry name" value="4Fe4S-binding_SPASM_dom"/>
</dbReference>
<proteinExistence type="predicted"/>
<dbReference type="InterPro" id="IPR058240">
    <property type="entry name" value="rSAM_sf"/>
</dbReference>
<dbReference type="PANTHER" id="PTHR11228">
    <property type="entry name" value="RADICAL SAM DOMAIN PROTEIN"/>
    <property type="match status" value="1"/>
</dbReference>
<dbReference type="CDD" id="cd21109">
    <property type="entry name" value="SPASM"/>
    <property type="match status" value="1"/>
</dbReference>
<keyword evidence="3" id="KW-0408">Iron</keyword>
<evidence type="ECO:0000313" key="6">
    <source>
        <dbReference type="EMBL" id="SVA45343.1"/>
    </source>
</evidence>
<accession>A0A381W0E2</accession>
<evidence type="ECO:0000256" key="3">
    <source>
        <dbReference type="ARBA" id="ARBA00023004"/>
    </source>
</evidence>
<dbReference type="Gene3D" id="3.20.20.70">
    <property type="entry name" value="Aldolase class I"/>
    <property type="match status" value="1"/>
</dbReference>
<dbReference type="EMBL" id="UINC01010171">
    <property type="protein sequence ID" value="SVA45343.1"/>
    <property type="molecule type" value="Genomic_DNA"/>
</dbReference>
<dbReference type="PROSITE" id="PS51918">
    <property type="entry name" value="RADICAL_SAM"/>
    <property type="match status" value="1"/>
</dbReference>
<dbReference type="CDD" id="cd01335">
    <property type="entry name" value="Radical_SAM"/>
    <property type="match status" value="1"/>
</dbReference>
<keyword evidence="2" id="KW-0479">Metal-binding</keyword>
<sequence length="352" mass="41198">MTFFVTDKCNMHCNHCFNELMNQKHSKKLLSIEEIDTFSKNLGPMLRLLLSGGEPFLRSDLAELCMTFIKNTHLTHLTIPTNASFTEKTIQDVERIAKTYPKTFVEVKVSLDHIGEKRDAFTHTPGGFDKMIETVAQLKKLKKRYRNIGLGTLTNMVPENQDDIEKIYEFARDELQVEHYGVGLARDHNGYSPNLNANHFFDFYLKIFKEEKPEPGLKMPLYKIARKITHFRTYLDMKYRNNQPEYMPCLSGTIRAVLDPFGNVYPCETKGYPYLSLPNDPWLIGNLRDYDYNFKNLWGSPKAKEIRKRIIDQRCLCNHTCDMNINILFNWRMLLKALLFPLDKINKNTFQN</sequence>
<dbReference type="AlphaFoldDB" id="A0A381W0E2"/>
<dbReference type="Pfam" id="PF04055">
    <property type="entry name" value="Radical_SAM"/>
    <property type="match status" value="1"/>
</dbReference>
<organism evidence="6">
    <name type="scientific">marine metagenome</name>
    <dbReference type="NCBI Taxonomy" id="408172"/>
    <lineage>
        <taxon>unclassified sequences</taxon>
        <taxon>metagenomes</taxon>
        <taxon>ecological metagenomes</taxon>
    </lineage>
</organism>
<dbReference type="InterPro" id="IPR013785">
    <property type="entry name" value="Aldolase_TIM"/>
</dbReference>
<keyword evidence="4" id="KW-0411">Iron-sulfur</keyword>
<evidence type="ECO:0000256" key="4">
    <source>
        <dbReference type="ARBA" id="ARBA00023014"/>
    </source>
</evidence>
<reference evidence="6" key="1">
    <citation type="submission" date="2018-05" db="EMBL/GenBank/DDBJ databases">
        <authorList>
            <person name="Lanie J.A."/>
            <person name="Ng W.-L."/>
            <person name="Kazmierczak K.M."/>
            <person name="Andrzejewski T.M."/>
            <person name="Davidsen T.M."/>
            <person name="Wayne K.J."/>
            <person name="Tettelin H."/>
            <person name="Glass J.I."/>
            <person name="Rusch D."/>
            <person name="Podicherti R."/>
            <person name="Tsui H.-C.T."/>
            <person name="Winkler M.E."/>
        </authorList>
    </citation>
    <scope>NUCLEOTIDE SEQUENCE</scope>
</reference>
<dbReference type="InterPro" id="IPR050377">
    <property type="entry name" value="Radical_SAM_PqqE_MftC-like"/>
</dbReference>
<dbReference type="GO" id="GO:0003824">
    <property type="term" value="F:catalytic activity"/>
    <property type="evidence" value="ECO:0007669"/>
    <property type="project" value="InterPro"/>
</dbReference>
<evidence type="ECO:0000256" key="2">
    <source>
        <dbReference type="ARBA" id="ARBA00022723"/>
    </source>
</evidence>
<keyword evidence="1" id="KW-0949">S-adenosyl-L-methionine</keyword>
<dbReference type="SFLD" id="SFLDG01067">
    <property type="entry name" value="SPASM/twitch_domain_containing"/>
    <property type="match status" value="1"/>
</dbReference>
<dbReference type="GO" id="GO:0046872">
    <property type="term" value="F:metal ion binding"/>
    <property type="evidence" value="ECO:0007669"/>
    <property type="project" value="UniProtKB-KW"/>
</dbReference>
<dbReference type="PANTHER" id="PTHR11228:SF7">
    <property type="entry name" value="PQQA PEPTIDE CYCLASE"/>
    <property type="match status" value="1"/>
</dbReference>